<dbReference type="RefSeq" id="WP_120356446.1">
    <property type="nucleotide sequence ID" value="NZ_RAQO01000010.1"/>
</dbReference>
<gene>
    <name evidence="11" type="ORF">DBZ36_18365</name>
</gene>
<evidence type="ECO:0000313" key="11">
    <source>
        <dbReference type="EMBL" id="RKF13736.1"/>
    </source>
</evidence>
<reference evidence="11 12" key="1">
    <citation type="submission" date="2018-09" db="EMBL/GenBank/DDBJ databases">
        <authorList>
            <person name="Wang Z."/>
        </authorList>
    </citation>
    <scope>NUCLEOTIDE SEQUENCE [LARGE SCALE GENOMIC DNA]</scope>
    <source>
        <strain evidence="11 12">ALS 81</strain>
    </source>
</reference>
<dbReference type="Proteomes" id="UP000286482">
    <property type="component" value="Unassembled WGS sequence"/>
</dbReference>
<keyword evidence="6 9" id="KW-1133">Transmembrane helix</keyword>
<feature type="transmembrane region" description="Helical" evidence="9">
    <location>
        <begin position="108"/>
        <end position="128"/>
    </location>
</feature>
<evidence type="ECO:0000256" key="8">
    <source>
        <dbReference type="ARBA" id="ARBA00038436"/>
    </source>
</evidence>
<evidence type="ECO:0000259" key="10">
    <source>
        <dbReference type="Pfam" id="PF04290"/>
    </source>
</evidence>
<dbReference type="Pfam" id="PF04290">
    <property type="entry name" value="DctQ"/>
    <property type="match status" value="1"/>
</dbReference>
<dbReference type="PANTHER" id="PTHR35011:SF11">
    <property type="entry name" value="TRAP TRANSPORTER SMALL PERMEASE PROTEIN"/>
    <property type="match status" value="1"/>
</dbReference>
<protein>
    <recommendedName>
        <fullName evidence="9">TRAP transporter small permease protein</fullName>
    </recommendedName>
</protein>
<dbReference type="OrthoDB" id="2085311at2"/>
<accession>A0A420E6F6</accession>
<keyword evidence="7 9" id="KW-0472">Membrane</keyword>
<comment type="function">
    <text evidence="9">Part of the tripartite ATP-independent periplasmic (TRAP) transport system.</text>
</comment>
<dbReference type="InterPro" id="IPR055348">
    <property type="entry name" value="DctQ"/>
</dbReference>
<evidence type="ECO:0000256" key="4">
    <source>
        <dbReference type="ARBA" id="ARBA00022519"/>
    </source>
</evidence>
<keyword evidence="5 9" id="KW-0812">Transmembrane</keyword>
<dbReference type="GO" id="GO:0005886">
    <property type="term" value="C:plasma membrane"/>
    <property type="evidence" value="ECO:0007669"/>
    <property type="project" value="UniProtKB-SubCell"/>
</dbReference>
<keyword evidence="3" id="KW-1003">Cell membrane</keyword>
<evidence type="ECO:0000256" key="5">
    <source>
        <dbReference type="ARBA" id="ARBA00022692"/>
    </source>
</evidence>
<evidence type="ECO:0000256" key="6">
    <source>
        <dbReference type="ARBA" id="ARBA00022989"/>
    </source>
</evidence>
<comment type="caution">
    <text evidence="11">The sequence shown here is derived from an EMBL/GenBank/DDBJ whole genome shotgun (WGS) entry which is preliminary data.</text>
</comment>
<dbReference type="EMBL" id="RAQO01000010">
    <property type="protein sequence ID" value="RKF13736.1"/>
    <property type="molecule type" value="Genomic_DNA"/>
</dbReference>
<sequence length="190" mass="22014">MKHSTKGSAASESEMLSDAERIPPSNDTLDLAWIDFPGLVFFWILMVVVFLQFFTRYVLNDSLGWTEEVARFLLILVAFCGAITGVRKRTHIFLEFFYRYIPVRLCKYLTIFVELINIGFYSYMAYIGQQLAQQTHQNMVSLPIPKSLIYWAVTVSFAIMAFYSVLWLIHMLKTDGQEVLAEIEKQVINE</sequence>
<keyword evidence="2 9" id="KW-0813">Transport</keyword>
<evidence type="ECO:0000256" key="7">
    <source>
        <dbReference type="ARBA" id="ARBA00023136"/>
    </source>
</evidence>
<dbReference type="AlphaFoldDB" id="A0A420E6F6"/>
<dbReference type="PANTHER" id="PTHR35011">
    <property type="entry name" value="2,3-DIKETO-L-GULONATE TRAP TRANSPORTER SMALL PERMEASE PROTEIN YIAM"/>
    <property type="match status" value="1"/>
</dbReference>
<dbReference type="GO" id="GO:0015740">
    <property type="term" value="P:C4-dicarboxylate transport"/>
    <property type="evidence" value="ECO:0007669"/>
    <property type="project" value="TreeGrafter"/>
</dbReference>
<name>A0A420E6F6_9ALTE</name>
<organism evidence="11 12">
    <name type="scientific">Alginatibacterium sediminis</name>
    <dbReference type="NCBI Taxonomy" id="2164068"/>
    <lineage>
        <taxon>Bacteria</taxon>
        <taxon>Pseudomonadati</taxon>
        <taxon>Pseudomonadota</taxon>
        <taxon>Gammaproteobacteria</taxon>
        <taxon>Alteromonadales</taxon>
        <taxon>Alteromonadaceae</taxon>
        <taxon>Alginatibacterium</taxon>
    </lineage>
</organism>
<feature type="domain" description="Tripartite ATP-independent periplasmic transporters DctQ component" evidence="10">
    <location>
        <begin position="45"/>
        <end position="172"/>
    </location>
</feature>
<evidence type="ECO:0000256" key="2">
    <source>
        <dbReference type="ARBA" id="ARBA00022448"/>
    </source>
</evidence>
<feature type="transmembrane region" description="Helical" evidence="9">
    <location>
        <begin position="148"/>
        <end position="169"/>
    </location>
</feature>
<proteinExistence type="inferred from homology"/>
<evidence type="ECO:0000313" key="12">
    <source>
        <dbReference type="Proteomes" id="UP000286482"/>
    </source>
</evidence>
<keyword evidence="12" id="KW-1185">Reference proteome</keyword>
<comment type="subcellular location">
    <subcellularLocation>
        <location evidence="1 9">Cell inner membrane</location>
        <topology evidence="1 9">Multi-pass membrane protein</topology>
    </subcellularLocation>
</comment>
<evidence type="ECO:0000256" key="1">
    <source>
        <dbReference type="ARBA" id="ARBA00004429"/>
    </source>
</evidence>
<evidence type="ECO:0000256" key="9">
    <source>
        <dbReference type="RuleBase" id="RU369079"/>
    </source>
</evidence>
<feature type="transmembrane region" description="Helical" evidence="9">
    <location>
        <begin position="69"/>
        <end position="87"/>
    </location>
</feature>
<comment type="subunit">
    <text evidence="9">The complex comprises the extracytoplasmic solute receptor protein and the two transmembrane proteins.</text>
</comment>
<comment type="similarity">
    <text evidence="8 9">Belongs to the TRAP transporter small permease family.</text>
</comment>
<feature type="transmembrane region" description="Helical" evidence="9">
    <location>
        <begin position="31"/>
        <end position="54"/>
    </location>
</feature>
<dbReference type="GO" id="GO:0022857">
    <property type="term" value="F:transmembrane transporter activity"/>
    <property type="evidence" value="ECO:0007669"/>
    <property type="project" value="UniProtKB-UniRule"/>
</dbReference>
<keyword evidence="4 9" id="KW-0997">Cell inner membrane</keyword>
<dbReference type="InterPro" id="IPR007387">
    <property type="entry name" value="TRAP_DctQ"/>
</dbReference>
<evidence type="ECO:0000256" key="3">
    <source>
        <dbReference type="ARBA" id="ARBA00022475"/>
    </source>
</evidence>